<proteinExistence type="inferred from homology"/>
<evidence type="ECO:0000256" key="11">
    <source>
        <dbReference type="ARBA" id="ARBA00030399"/>
    </source>
</evidence>
<dbReference type="GO" id="GO:0006355">
    <property type="term" value="P:regulation of DNA-templated transcription"/>
    <property type="evidence" value="ECO:0007669"/>
    <property type="project" value="InterPro"/>
</dbReference>
<dbReference type="InterPro" id="IPR001678">
    <property type="entry name" value="MeTrfase_RsmB-F_NOP2_dom"/>
</dbReference>
<dbReference type="EC" id="2.1.1.176" evidence="4"/>
<dbReference type="PROSITE" id="PS51686">
    <property type="entry name" value="SAM_MT_RSMB_NOP"/>
    <property type="match status" value="1"/>
</dbReference>
<feature type="active site" description="Nucleophile" evidence="14">
    <location>
        <position position="413"/>
    </location>
</feature>
<organism evidence="16 17">
    <name type="scientific">Bavariicoccus seileri</name>
    <dbReference type="NCBI Taxonomy" id="549685"/>
    <lineage>
        <taxon>Bacteria</taxon>
        <taxon>Bacillati</taxon>
        <taxon>Bacillota</taxon>
        <taxon>Bacilli</taxon>
        <taxon>Lactobacillales</taxon>
        <taxon>Enterococcaceae</taxon>
        <taxon>Bavariicoccus</taxon>
    </lineage>
</organism>
<feature type="binding site" evidence="14">
    <location>
        <position position="313"/>
    </location>
    <ligand>
        <name>S-adenosyl-L-methionine</name>
        <dbReference type="ChEBI" id="CHEBI:59789"/>
    </ligand>
</feature>
<dbReference type="InterPro" id="IPR006027">
    <property type="entry name" value="NusB_RsmB_TIM44"/>
</dbReference>
<accession>A0A3D4S672</accession>
<comment type="subcellular location">
    <subcellularLocation>
        <location evidence="2">Cytoplasm</location>
    </subcellularLocation>
</comment>
<dbReference type="Gene3D" id="3.40.50.150">
    <property type="entry name" value="Vaccinia Virus protein VP39"/>
    <property type="match status" value="1"/>
</dbReference>
<dbReference type="InterPro" id="IPR018314">
    <property type="entry name" value="RsmB/NOL1/NOP2-like_CS"/>
</dbReference>
<dbReference type="GO" id="GO:0003723">
    <property type="term" value="F:RNA binding"/>
    <property type="evidence" value="ECO:0007669"/>
    <property type="project" value="UniProtKB-UniRule"/>
</dbReference>
<keyword evidence="6" id="KW-0698">rRNA processing</keyword>
<gene>
    <name evidence="16" type="ORF">DIW15_01925</name>
</gene>
<evidence type="ECO:0000313" key="16">
    <source>
        <dbReference type="EMBL" id="HCS93451.1"/>
    </source>
</evidence>
<dbReference type="InterPro" id="IPR049560">
    <property type="entry name" value="MeTrfase_RsmB-F_NOP2_cat"/>
</dbReference>
<dbReference type="NCBIfam" id="NF011494">
    <property type="entry name" value="PRK14902.1"/>
    <property type="match status" value="1"/>
</dbReference>
<evidence type="ECO:0000313" key="17">
    <source>
        <dbReference type="Proteomes" id="UP000262195"/>
    </source>
</evidence>
<dbReference type="EMBL" id="DQHO01000014">
    <property type="protein sequence ID" value="HCS93451.1"/>
    <property type="molecule type" value="Genomic_DNA"/>
</dbReference>
<feature type="domain" description="SAM-dependent MTase RsmB/NOP-type" evidence="15">
    <location>
        <begin position="201"/>
        <end position="480"/>
    </location>
</feature>
<reference evidence="16 17" key="1">
    <citation type="journal article" date="2018" name="Nat. Biotechnol.">
        <title>A standardized bacterial taxonomy based on genome phylogeny substantially revises the tree of life.</title>
        <authorList>
            <person name="Parks D.H."/>
            <person name="Chuvochina M."/>
            <person name="Waite D.W."/>
            <person name="Rinke C."/>
            <person name="Skarshewski A."/>
            <person name="Chaumeil P.A."/>
            <person name="Hugenholtz P."/>
        </authorList>
    </citation>
    <scope>NUCLEOTIDE SEQUENCE [LARGE SCALE GENOMIC DNA]</scope>
    <source>
        <strain evidence="16">UBA11306</strain>
    </source>
</reference>
<keyword evidence="5" id="KW-0963">Cytoplasm</keyword>
<evidence type="ECO:0000256" key="1">
    <source>
        <dbReference type="ARBA" id="ARBA00002724"/>
    </source>
</evidence>
<dbReference type="NCBIfam" id="TIGR00563">
    <property type="entry name" value="rsmB"/>
    <property type="match status" value="1"/>
</dbReference>
<dbReference type="Gene3D" id="1.10.940.10">
    <property type="entry name" value="NusB-like"/>
    <property type="match status" value="1"/>
</dbReference>
<dbReference type="CDD" id="cd02440">
    <property type="entry name" value="AdoMet_MTases"/>
    <property type="match status" value="1"/>
</dbReference>
<evidence type="ECO:0000256" key="2">
    <source>
        <dbReference type="ARBA" id="ARBA00004496"/>
    </source>
</evidence>
<feature type="binding site" evidence="14">
    <location>
        <position position="341"/>
    </location>
    <ligand>
        <name>S-adenosyl-L-methionine</name>
        <dbReference type="ChEBI" id="CHEBI:59789"/>
    </ligand>
</feature>
<comment type="caution">
    <text evidence="16">The sequence shown here is derived from an EMBL/GenBank/DDBJ whole genome shotgun (WGS) entry which is preliminary data.</text>
</comment>
<keyword evidence="7 14" id="KW-0489">Methyltransferase</keyword>
<evidence type="ECO:0000259" key="15">
    <source>
        <dbReference type="PROSITE" id="PS51686"/>
    </source>
</evidence>
<dbReference type="InterPro" id="IPR029063">
    <property type="entry name" value="SAM-dependent_MTases_sf"/>
</dbReference>
<keyword evidence="9 14" id="KW-0949">S-adenosyl-L-methionine</keyword>
<evidence type="ECO:0000256" key="9">
    <source>
        <dbReference type="ARBA" id="ARBA00022691"/>
    </source>
</evidence>
<dbReference type="FunFam" id="3.40.50.150:FF:000022">
    <property type="entry name" value="Ribosomal RNA small subunit methyltransferase B"/>
    <property type="match status" value="1"/>
</dbReference>
<evidence type="ECO:0000256" key="8">
    <source>
        <dbReference type="ARBA" id="ARBA00022679"/>
    </source>
</evidence>
<evidence type="ECO:0000256" key="3">
    <source>
        <dbReference type="ARBA" id="ARBA00007494"/>
    </source>
</evidence>
<dbReference type="InterPro" id="IPR004573">
    <property type="entry name" value="rRNA_ssu_MeTfrase_B"/>
</dbReference>
<evidence type="ECO:0000256" key="14">
    <source>
        <dbReference type="PROSITE-ProRule" id="PRU01023"/>
    </source>
</evidence>
<dbReference type="Proteomes" id="UP000262195">
    <property type="component" value="Unassembled WGS sequence"/>
</dbReference>
<evidence type="ECO:0000256" key="6">
    <source>
        <dbReference type="ARBA" id="ARBA00022552"/>
    </source>
</evidence>
<evidence type="ECO:0000256" key="10">
    <source>
        <dbReference type="ARBA" id="ARBA00022884"/>
    </source>
</evidence>
<keyword evidence="8 14" id="KW-0808">Transferase</keyword>
<dbReference type="InterPro" id="IPR023267">
    <property type="entry name" value="RCMT"/>
</dbReference>
<evidence type="ECO:0000256" key="12">
    <source>
        <dbReference type="ARBA" id="ARBA00031088"/>
    </source>
</evidence>
<dbReference type="AlphaFoldDB" id="A0A3D4S672"/>
<evidence type="ECO:0000256" key="5">
    <source>
        <dbReference type="ARBA" id="ARBA00022490"/>
    </source>
</evidence>
<dbReference type="PANTHER" id="PTHR22807:SF53">
    <property type="entry name" value="RIBOSOMAL RNA SMALL SUBUNIT METHYLTRANSFERASE B-RELATED"/>
    <property type="match status" value="1"/>
</dbReference>
<dbReference type="InterPro" id="IPR035926">
    <property type="entry name" value="NusB-like_sf"/>
</dbReference>
<dbReference type="STRING" id="1121105.GCA_000421665_00736"/>
<dbReference type="GO" id="GO:0008649">
    <property type="term" value="F:rRNA methyltransferase activity"/>
    <property type="evidence" value="ECO:0007669"/>
    <property type="project" value="InterPro"/>
</dbReference>
<keyword evidence="10 14" id="KW-0694">RNA-binding</keyword>
<sequence>MGKNGRLGIDSMKQTNDLTNLRSNDPRHLALWILYQVIYEQKEASQLLKEATGKESLKAVDKRLLLTLVYGVLKHHYALRDRLKPLLNVTNLSNKVWLILEIALYQLVFLERVPSHAIVNEAVNMAKVVGEERASGLVNGVLRNVIRESMTDEADSSSDDARVQLFTYDDTDKGLSRRFSIPLKLIKLFRIQYGLTVTKKMLSSFETNPKLSFRVANEKSSREAMIHRMRADGYPVEKSTIVATGIIGLDSSLLTSYYFDQGLITVQDESSQIVALSLKTTDDAIVYDACSAPGGKTSHIAQLVPKGHVFATEIADSKKDLITDNLQRLNLSDRVTVQIADAREADKLFEPEKFDAVLIDAPCSGMGLLRRKPDIRYHKTNQDIVALSVIQREILEAVAPLVKVGGHLVYSTCTLTQQENQLQVLSFLKNHPEFEVSSLEMIESVSPSFLKEALTPEGFLEILPHYAETDGFFIAKLAKRNKL</sequence>
<feature type="binding site" evidence="14">
    <location>
        <position position="360"/>
    </location>
    <ligand>
        <name>S-adenosyl-L-methionine</name>
        <dbReference type="ChEBI" id="CHEBI:59789"/>
    </ligand>
</feature>
<dbReference type="Pfam" id="PF01029">
    <property type="entry name" value="NusB"/>
    <property type="match status" value="1"/>
</dbReference>
<dbReference type="Gene3D" id="3.30.70.1170">
    <property type="entry name" value="Sun protein, domain 3"/>
    <property type="match status" value="1"/>
</dbReference>
<dbReference type="PROSITE" id="PS01153">
    <property type="entry name" value="NOL1_NOP2_SUN"/>
    <property type="match status" value="1"/>
</dbReference>
<evidence type="ECO:0000256" key="7">
    <source>
        <dbReference type="ARBA" id="ARBA00022603"/>
    </source>
</evidence>
<name>A0A3D4S672_9ENTE</name>
<evidence type="ECO:0000256" key="13">
    <source>
        <dbReference type="ARBA" id="ARBA00047283"/>
    </source>
</evidence>
<dbReference type="GO" id="GO:0005737">
    <property type="term" value="C:cytoplasm"/>
    <property type="evidence" value="ECO:0007669"/>
    <property type="project" value="UniProtKB-SubCell"/>
</dbReference>
<comment type="function">
    <text evidence="1">Specifically methylates the cytosine at position 967 (m5C967) of 16S rRNA.</text>
</comment>
<dbReference type="Pfam" id="PF01189">
    <property type="entry name" value="Methyltr_RsmB-F"/>
    <property type="match status" value="1"/>
</dbReference>
<protein>
    <recommendedName>
        <fullName evidence="4">16S rRNA (cytosine(967)-C(5))-methyltransferase</fullName>
        <ecNumber evidence="4">2.1.1.176</ecNumber>
    </recommendedName>
    <alternativeName>
        <fullName evidence="11">16S rRNA m5C967 methyltransferase</fullName>
    </alternativeName>
    <alternativeName>
        <fullName evidence="12">rRNA (cytosine-C(5)-)-methyltransferase RsmB</fullName>
    </alternativeName>
</protein>
<evidence type="ECO:0000256" key="4">
    <source>
        <dbReference type="ARBA" id="ARBA00012140"/>
    </source>
</evidence>
<dbReference type="SUPFAM" id="SSF53335">
    <property type="entry name" value="S-adenosyl-L-methionine-dependent methyltransferases"/>
    <property type="match status" value="1"/>
</dbReference>
<comment type="similarity">
    <text evidence="3 14">Belongs to the class I-like SAM-binding methyltransferase superfamily. RsmB/NOP family.</text>
</comment>
<dbReference type="PRINTS" id="PR02008">
    <property type="entry name" value="RCMTFAMILY"/>
</dbReference>
<dbReference type="PANTHER" id="PTHR22807">
    <property type="entry name" value="NOP2 YEAST -RELATED NOL1/NOP2/FMU SUN DOMAIN-CONTAINING"/>
    <property type="match status" value="1"/>
</dbReference>
<feature type="binding site" evidence="14">
    <location>
        <begin position="290"/>
        <end position="296"/>
    </location>
    <ligand>
        <name>S-adenosyl-L-methionine</name>
        <dbReference type="ChEBI" id="CHEBI:59789"/>
    </ligand>
</feature>
<dbReference type="SUPFAM" id="SSF48013">
    <property type="entry name" value="NusB-like"/>
    <property type="match status" value="1"/>
</dbReference>
<comment type="catalytic activity">
    <reaction evidence="13">
        <text>cytidine(967) in 16S rRNA + S-adenosyl-L-methionine = 5-methylcytidine(967) in 16S rRNA + S-adenosyl-L-homocysteine + H(+)</text>
        <dbReference type="Rhea" id="RHEA:42748"/>
        <dbReference type="Rhea" id="RHEA-COMP:10219"/>
        <dbReference type="Rhea" id="RHEA-COMP:10220"/>
        <dbReference type="ChEBI" id="CHEBI:15378"/>
        <dbReference type="ChEBI" id="CHEBI:57856"/>
        <dbReference type="ChEBI" id="CHEBI:59789"/>
        <dbReference type="ChEBI" id="CHEBI:74483"/>
        <dbReference type="ChEBI" id="CHEBI:82748"/>
        <dbReference type="EC" id="2.1.1.176"/>
    </reaction>
</comment>